<dbReference type="GO" id="GO:0004252">
    <property type="term" value="F:serine-type endopeptidase activity"/>
    <property type="evidence" value="ECO:0007669"/>
    <property type="project" value="TreeGrafter"/>
</dbReference>
<proteinExistence type="predicted"/>
<name>A0A1F7V6R2_9BACT</name>
<organism evidence="3 4">
    <name type="scientific">Candidatus Uhrbacteria bacterium RIFCSPLOWO2_02_FULL_48_18</name>
    <dbReference type="NCBI Taxonomy" id="1802408"/>
    <lineage>
        <taxon>Bacteria</taxon>
        <taxon>Candidatus Uhriibacteriota</taxon>
    </lineage>
</organism>
<accession>A0A1F7V6R2</accession>
<dbReference type="PANTHER" id="PTHR42776:SF27">
    <property type="entry name" value="DIPEPTIDYL PEPTIDASE FAMILY MEMBER 6"/>
    <property type="match status" value="1"/>
</dbReference>
<keyword evidence="1" id="KW-0378">Hydrolase</keyword>
<evidence type="ECO:0000259" key="2">
    <source>
        <dbReference type="Pfam" id="PF00326"/>
    </source>
</evidence>
<dbReference type="Proteomes" id="UP000176593">
    <property type="component" value="Unassembled WGS sequence"/>
</dbReference>
<dbReference type="AlphaFoldDB" id="A0A1F7V6R2"/>
<sequence length="273" mass="30433">MHTLIITPYKTFGTVATSTIRYRSNDHWVNGFLAMPSEQAEPLPCIIFNRGGSFDFGLIDDTMLERQLSFIASWGYVVIASQYSGNGGGEGKDEFGGADVEDVICLKEYLAQVPQADVSRIGMMGGSRGGMMTYLCLTRVNWLNAAVSIAGAADHDRQVILRPKMIEVFERAFGNTPAGRKERGAVNFAETFCKTTPLLMMHGTADWRVSPKDSLDLAAKLLDAKVPYRFVLFEGGDHSLSEHRKAEWGMIKEWFERFVKNREVLPDLEPHGK</sequence>
<evidence type="ECO:0000256" key="1">
    <source>
        <dbReference type="ARBA" id="ARBA00022801"/>
    </source>
</evidence>
<dbReference type="InterPro" id="IPR029058">
    <property type="entry name" value="AB_hydrolase_fold"/>
</dbReference>
<dbReference type="InterPro" id="IPR001375">
    <property type="entry name" value="Peptidase_S9_cat"/>
</dbReference>
<evidence type="ECO:0000313" key="3">
    <source>
        <dbReference type="EMBL" id="OGL86200.1"/>
    </source>
</evidence>
<dbReference type="PANTHER" id="PTHR42776">
    <property type="entry name" value="SERINE PEPTIDASE S9 FAMILY MEMBER"/>
    <property type="match status" value="1"/>
</dbReference>
<comment type="caution">
    <text evidence="3">The sequence shown here is derived from an EMBL/GenBank/DDBJ whole genome shotgun (WGS) entry which is preliminary data.</text>
</comment>
<gene>
    <name evidence="3" type="ORF">A3I41_01345</name>
</gene>
<dbReference type="GO" id="GO:0006508">
    <property type="term" value="P:proteolysis"/>
    <property type="evidence" value="ECO:0007669"/>
    <property type="project" value="InterPro"/>
</dbReference>
<protein>
    <recommendedName>
        <fullName evidence="2">Peptidase S9 prolyl oligopeptidase catalytic domain-containing protein</fullName>
    </recommendedName>
</protein>
<feature type="domain" description="Peptidase S9 prolyl oligopeptidase catalytic" evidence="2">
    <location>
        <begin position="66"/>
        <end position="260"/>
    </location>
</feature>
<dbReference type="Gene3D" id="3.40.50.1820">
    <property type="entry name" value="alpha/beta hydrolase"/>
    <property type="match status" value="1"/>
</dbReference>
<dbReference type="EMBL" id="MGEQ01000010">
    <property type="protein sequence ID" value="OGL86200.1"/>
    <property type="molecule type" value="Genomic_DNA"/>
</dbReference>
<dbReference type="Pfam" id="PF00326">
    <property type="entry name" value="Peptidase_S9"/>
    <property type="match status" value="1"/>
</dbReference>
<evidence type="ECO:0000313" key="4">
    <source>
        <dbReference type="Proteomes" id="UP000176593"/>
    </source>
</evidence>
<dbReference type="SUPFAM" id="SSF53474">
    <property type="entry name" value="alpha/beta-Hydrolases"/>
    <property type="match status" value="1"/>
</dbReference>
<reference evidence="3 4" key="1">
    <citation type="journal article" date="2016" name="Nat. Commun.">
        <title>Thousands of microbial genomes shed light on interconnected biogeochemical processes in an aquifer system.</title>
        <authorList>
            <person name="Anantharaman K."/>
            <person name="Brown C.T."/>
            <person name="Hug L.A."/>
            <person name="Sharon I."/>
            <person name="Castelle C.J."/>
            <person name="Probst A.J."/>
            <person name="Thomas B.C."/>
            <person name="Singh A."/>
            <person name="Wilkins M.J."/>
            <person name="Karaoz U."/>
            <person name="Brodie E.L."/>
            <person name="Williams K.H."/>
            <person name="Hubbard S.S."/>
            <person name="Banfield J.F."/>
        </authorList>
    </citation>
    <scope>NUCLEOTIDE SEQUENCE [LARGE SCALE GENOMIC DNA]</scope>
</reference>